<dbReference type="HOGENOM" id="CLU_3241023_0_0_12"/>
<name>S6A991_9SPIR</name>
<dbReference type="EMBL" id="CP004120">
    <property type="protein sequence ID" value="AGT45164.1"/>
    <property type="molecule type" value="Genomic_DNA"/>
</dbReference>
<evidence type="ECO:0000313" key="1">
    <source>
        <dbReference type="EMBL" id="AGT45164.1"/>
    </source>
</evidence>
<dbReference type="Proteomes" id="UP000015620">
    <property type="component" value="Chromosome"/>
</dbReference>
<accession>S6A991</accession>
<dbReference type="PATRIC" id="fig|1291379.3.peg.2665"/>
<keyword evidence="2" id="KW-1185">Reference proteome</keyword>
<organism evidence="1 2">
    <name type="scientific">Treponema pedis str. T A4</name>
    <dbReference type="NCBI Taxonomy" id="1291379"/>
    <lineage>
        <taxon>Bacteria</taxon>
        <taxon>Pseudomonadati</taxon>
        <taxon>Spirochaetota</taxon>
        <taxon>Spirochaetia</taxon>
        <taxon>Spirochaetales</taxon>
        <taxon>Treponemataceae</taxon>
        <taxon>Treponema</taxon>
    </lineage>
</organism>
<evidence type="ECO:0000313" key="2">
    <source>
        <dbReference type="Proteomes" id="UP000015620"/>
    </source>
</evidence>
<proteinExistence type="predicted"/>
<protein>
    <submittedName>
        <fullName evidence="1">Uncharacterized protein</fullName>
    </submittedName>
</protein>
<dbReference type="AlphaFoldDB" id="S6A991"/>
<sequence length="43" mass="5239">MYKKYRDGGFIFLYTLHNTDKVMPVKNGVIKQRENKYEYHSII</sequence>
<reference evidence="1 2" key="1">
    <citation type="journal article" date="2013" name="PLoS ONE">
        <title>Genome-Wide Relatedness of Treponema pedis, from Gingiva and Necrotic Skin Lesions of Pigs, with the Human Oral Pathogen Treponema denticola.</title>
        <authorList>
            <person name="Svartstrom O."/>
            <person name="Mushtaq M."/>
            <person name="Pringle M."/>
            <person name="Segerman B."/>
        </authorList>
    </citation>
    <scope>NUCLEOTIDE SEQUENCE [LARGE SCALE GENOMIC DNA]</scope>
    <source>
        <strain evidence="1">T A4</strain>
    </source>
</reference>
<gene>
    <name evidence="1" type="ORF">TPE_2692</name>
</gene>
<dbReference type="KEGG" id="tped:TPE_2692"/>